<dbReference type="Pfam" id="PF00335">
    <property type="entry name" value="Tetraspanin"/>
    <property type="match status" value="1"/>
</dbReference>
<evidence type="ECO:0000313" key="7">
    <source>
        <dbReference type="Proteomes" id="UP000078046"/>
    </source>
</evidence>
<keyword evidence="2 5" id="KW-0812">Transmembrane</keyword>
<sequence>MLKKIVAQIDTFFQAFNLILVIISFSLTVLLIIITTRRRFLIDATISTVFTIGFVLTFLFLLSVFVISICGYALKKTKINLTIVILNVKYIIVNSVLFLFLLGICIICNVYYIQINDLAVEKLQDSIKLYYGINFENRYNRYVTRIIDEMQYRLHCCGARSEGGWMDYRESKWFKYYGANDNNLYINRPYRIDENYVYVPSTCCSIDPLFRYIDKKMCQTLQIAPPGSPTGGMNPALNNMGCVEATYEFMSKYNYVFLILTIMFLIYLMSATCGGFMKNIGVKND</sequence>
<keyword evidence="7" id="KW-1185">Reference proteome</keyword>
<feature type="transmembrane region" description="Helical" evidence="5">
    <location>
        <begin position="90"/>
        <end position="113"/>
    </location>
</feature>
<dbReference type="InterPro" id="IPR008952">
    <property type="entry name" value="Tetraspanin_EC2_sf"/>
</dbReference>
<evidence type="ECO:0000256" key="3">
    <source>
        <dbReference type="ARBA" id="ARBA00022989"/>
    </source>
</evidence>
<evidence type="ECO:0000256" key="1">
    <source>
        <dbReference type="ARBA" id="ARBA00004141"/>
    </source>
</evidence>
<organism evidence="6 7">
    <name type="scientific">Intoshia linei</name>
    <dbReference type="NCBI Taxonomy" id="1819745"/>
    <lineage>
        <taxon>Eukaryota</taxon>
        <taxon>Metazoa</taxon>
        <taxon>Spiralia</taxon>
        <taxon>Lophotrochozoa</taxon>
        <taxon>Mesozoa</taxon>
        <taxon>Orthonectida</taxon>
        <taxon>Rhopaluridae</taxon>
        <taxon>Intoshia</taxon>
    </lineage>
</organism>
<dbReference type="Proteomes" id="UP000078046">
    <property type="component" value="Unassembled WGS sequence"/>
</dbReference>
<dbReference type="GO" id="GO:0016020">
    <property type="term" value="C:membrane"/>
    <property type="evidence" value="ECO:0007669"/>
    <property type="project" value="UniProtKB-SubCell"/>
</dbReference>
<accession>A0A177B171</accession>
<comment type="subcellular location">
    <subcellularLocation>
        <location evidence="1">Membrane</location>
        <topology evidence="1">Multi-pass membrane protein</topology>
    </subcellularLocation>
</comment>
<keyword evidence="3 5" id="KW-1133">Transmembrane helix</keyword>
<evidence type="ECO:0008006" key="8">
    <source>
        <dbReference type="Google" id="ProtNLM"/>
    </source>
</evidence>
<proteinExistence type="predicted"/>
<dbReference type="InterPro" id="IPR018499">
    <property type="entry name" value="Tetraspanin/Peripherin"/>
</dbReference>
<reference evidence="6 7" key="1">
    <citation type="submission" date="2016-04" db="EMBL/GenBank/DDBJ databases">
        <title>The genome of Intoshia linei affirms orthonectids as highly simplified spiralians.</title>
        <authorList>
            <person name="Mikhailov K.V."/>
            <person name="Slusarev G.S."/>
            <person name="Nikitin M.A."/>
            <person name="Logacheva M.D."/>
            <person name="Penin A."/>
            <person name="Aleoshin V."/>
            <person name="Panchin Y.V."/>
        </authorList>
    </citation>
    <scope>NUCLEOTIDE SEQUENCE [LARGE SCALE GENOMIC DNA]</scope>
    <source>
        <strain evidence="6">Intl2013</strain>
        <tissue evidence="6">Whole animal</tissue>
    </source>
</reference>
<feature type="transmembrane region" description="Helical" evidence="5">
    <location>
        <begin position="255"/>
        <end position="277"/>
    </location>
</feature>
<feature type="transmembrane region" description="Helical" evidence="5">
    <location>
        <begin position="46"/>
        <end position="74"/>
    </location>
</feature>
<protein>
    <recommendedName>
        <fullName evidence="8">Tetraspanin</fullName>
    </recommendedName>
</protein>
<gene>
    <name evidence="6" type="ORF">A3Q56_04896</name>
</gene>
<name>A0A177B171_9BILA</name>
<dbReference type="Gene3D" id="1.10.1450.10">
    <property type="entry name" value="Tetraspanin"/>
    <property type="match status" value="1"/>
</dbReference>
<evidence type="ECO:0000256" key="2">
    <source>
        <dbReference type="ARBA" id="ARBA00022692"/>
    </source>
</evidence>
<dbReference type="EMBL" id="LWCA01000675">
    <property type="protein sequence ID" value="OAF67383.1"/>
    <property type="molecule type" value="Genomic_DNA"/>
</dbReference>
<keyword evidence="4 5" id="KW-0472">Membrane</keyword>
<evidence type="ECO:0000313" key="6">
    <source>
        <dbReference type="EMBL" id="OAF67383.1"/>
    </source>
</evidence>
<evidence type="ECO:0000256" key="4">
    <source>
        <dbReference type="ARBA" id="ARBA00023136"/>
    </source>
</evidence>
<evidence type="ECO:0000256" key="5">
    <source>
        <dbReference type="SAM" id="Phobius"/>
    </source>
</evidence>
<comment type="caution">
    <text evidence="6">The sequence shown here is derived from an EMBL/GenBank/DDBJ whole genome shotgun (WGS) entry which is preliminary data.</text>
</comment>
<dbReference type="SUPFAM" id="SSF48652">
    <property type="entry name" value="Tetraspanin"/>
    <property type="match status" value="1"/>
</dbReference>
<dbReference type="OrthoDB" id="438211at2759"/>
<feature type="transmembrane region" description="Helical" evidence="5">
    <location>
        <begin position="12"/>
        <end position="34"/>
    </location>
</feature>
<dbReference type="AlphaFoldDB" id="A0A177B171"/>